<sequence length="52" mass="6072">MVPVEPILFGVIKILRTWYYGENQDQIRIELSENVSLSYVNGRSHSDWMLSS</sequence>
<dbReference type="Proteomes" id="UP000789525">
    <property type="component" value="Unassembled WGS sequence"/>
</dbReference>
<reference evidence="1" key="1">
    <citation type="submission" date="2021-06" db="EMBL/GenBank/DDBJ databases">
        <authorList>
            <person name="Kallberg Y."/>
            <person name="Tangrot J."/>
            <person name="Rosling A."/>
        </authorList>
    </citation>
    <scope>NUCLEOTIDE SEQUENCE</scope>
    <source>
        <strain evidence="1">CL356</strain>
    </source>
</reference>
<evidence type="ECO:0000313" key="1">
    <source>
        <dbReference type="EMBL" id="CAG8752814.1"/>
    </source>
</evidence>
<evidence type="ECO:0000313" key="2">
    <source>
        <dbReference type="Proteomes" id="UP000789525"/>
    </source>
</evidence>
<feature type="non-terminal residue" evidence="1">
    <location>
        <position position="52"/>
    </location>
</feature>
<keyword evidence="2" id="KW-1185">Reference proteome</keyword>
<organism evidence="1 2">
    <name type="scientific">Acaulospora colombiana</name>
    <dbReference type="NCBI Taxonomy" id="27376"/>
    <lineage>
        <taxon>Eukaryota</taxon>
        <taxon>Fungi</taxon>
        <taxon>Fungi incertae sedis</taxon>
        <taxon>Mucoromycota</taxon>
        <taxon>Glomeromycotina</taxon>
        <taxon>Glomeromycetes</taxon>
        <taxon>Diversisporales</taxon>
        <taxon>Acaulosporaceae</taxon>
        <taxon>Acaulospora</taxon>
    </lineage>
</organism>
<comment type="caution">
    <text evidence="1">The sequence shown here is derived from an EMBL/GenBank/DDBJ whole genome shotgun (WGS) entry which is preliminary data.</text>
</comment>
<gene>
    <name evidence="1" type="ORF">ACOLOM_LOCUS12790</name>
</gene>
<protein>
    <submittedName>
        <fullName evidence="1">6726_t:CDS:1</fullName>
    </submittedName>
</protein>
<name>A0ACA9QIE1_9GLOM</name>
<proteinExistence type="predicted"/>
<dbReference type="EMBL" id="CAJVPT010054124">
    <property type="protein sequence ID" value="CAG8752814.1"/>
    <property type="molecule type" value="Genomic_DNA"/>
</dbReference>
<accession>A0ACA9QIE1</accession>